<dbReference type="Pfam" id="PF00990">
    <property type="entry name" value="GGDEF"/>
    <property type="match status" value="1"/>
</dbReference>
<dbReference type="AlphaFoldDB" id="A0A511YWC1"/>
<dbReference type="GO" id="GO:0043709">
    <property type="term" value="P:cell adhesion involved in single-species biofilm formation"/>
    <property type="evidence" value="ECO:0007669"/>
    <property type="project" value="TreeGrafter"/>
</dbReference>
<dbReference type="InterPro" id="IPR029787">
    <property type="entry name" value="Nucleotide_cyclase"/>
</dbReference>
<dbReference type="PANTHER" id="PTHR45138">
    <property type="entry name" value="REGULATORY COMPONENTS OF SENSORY TRANSDUCTION SYSTEM"/>
    <property type="match status" value="1"/>
</dbReference>
<dbReference type="PROSITE" id="PS50887">
    <property type="entry name" value="GGDEF"/>
    <property type="match status" value="1"/>
</dbReference>
<evidence type="ECO:0000313" key="4">
    <source>
        <dbReference type="Proteomes" id="UP000321484"/>
    </source>
</evidence>
<gene>
    <name evidence="3" type="ORF">AFE02nite_12380</name>
</gene>
<dbReference type="GO" id="GO:1902201">
    <property type="term" value="P:negative regulation of bacterial-type flagellum-dependent cell motility"/>
    <property type="evidence" value="ECO:0007669"/>
    <property type="project" value="TreeGrafter"/>
</dbReference>
<evidence type="ECO:0000256" key="1">
    <source>
        <dbReference type="SAM" id="Phobius"/>
    </source>
</evidence>
<keyword evidence="1" id="KW-0472">Membrane</keyword>
<dbReference type="InterPro" id="IPR050469">
    <property type="entry name" value="Diguanylate_Cyclase"/>
</dbReference>
<name>A0A511YWC1_9CELL</name>
<dbReference type="Proteomes" id="UP000321484">
    <property type="component" value="Unassembled WGS sequence"/>
</dbReference>
<feature type="transmembrane region" description="Helical" evidence="1">
    <location>
        <begin position="152"/>
        <end position="171"/>
    </location>
</feature>
<dbReference type="GO" id="GO:0052621">
    <property type="term" value="F:diguanylate cyclase activity"/>
    <property type="evidence" value="ECO:0007669"/>
    <property type="project" value="TreeGrafter"/>
</dbReference>
<dbReference type="GO" id="GO:0005886">
    <property type="term" value="C:plasma membrane"/>
    <property type="evidence" value="ECO:0007669"/>
    <property type="project" value="TreeGrafter"/>
</dbReference>
<dbReference type="CDD" id="cd01949">
    <property type="entry name" value="GGDEF"/>
    <property type="match status" value="1"/>
</dbReference>
<evidence type="ECO:0000259" key="2">
    <source>
        <dbReference type="PROSITE" id="PS50887"/>
    </source>
</evidence>
<reference evidence="3 4" key="1">
    <citation type="submission" date="2019-07" db="EMBL/GenBank/DDBJ databases">
        <title>Whole genome shotgun sequence of Actinotalea fermentans NBRC 105374.</title>
        <authorList>
            <person name="Hosoyama A."/>
            <person name="Uohara A."/>
            <person name="Ohji S."/>
            <person name="Ichikawa N."/>
        </authorList>
    </citation>
    <scope>NUCLEOTIDE SEQUENCE [LARGE SCALE GENOMIC DNA]</scope>
    <source>
        <strain evidence="3 4">NBRC 105374</strain>
    </source>
</reference>
<organism evidence="3 4">
    <name type="scientific">Actinotalea fermentans</name>
    <dbReference type="NCBI Taxonomy" id="43671"/>
    <lineage>
        <taxon>Bacteria</taxon>
        <taxon>Bacillati</taxon>
        <taxon>Actinomycetota</taxon>
        <taxon>Actinomycetes</taxon>
        <taxon>Micrococcales</taxon>
        <taxon>Cellulomonadaceae</taxon>
        <taxon>Actinotalea</taxon>
    </lineage>
</organism>
<dbReference type="SMART" id="SM00267">
    <property type="entry name" value="GGDEF"/>
    <property type="match status" value="1"/>
</dbReference>
<dbReference type="OrthoDB" id="3278283at2"/>
<sequence length="350" mass="38004">MGELSQAEFHAFAMRIAQRDAPRTLTWVGTVVVLFALVNMAVPPSTPPGDFAGLLGTAVFMALLGRALRHPRLPAGATPWLFCGSITIVMAYLLRVYVVEHDATDLTYVLIGVTAYAPLSFAWLPYLTSSGLIFALTALAMADQQQADRGDWLVAFAAAITLGGVLLALRLRLLRELAEAEAEIARRGTTDPLTDLLSRQGLTARVPDIWGRAHRSGVPVCVWFLDVRGLKRANDDYGHEFGDEVLRDTARALRVAVRSEDVVVRWGGDEFVVLGVGSDADADALHDRVVAAVAADGRARRDWWSGDVTVGLATALADAASFPELLELADQDMYRRRRTRTEPPSSDVAP</sequence>
<dbReference type="Gene3D" id="3.30.70.270">
    <property type="match status" value="1"/>
</dbReference>
<dbReference type="InterPro" id="IPR043128">
    <property type="entry name" value="Rev_trsase/Diguanyl_cyclase"/>
</dbReference>
<feature type="transmembrane region" description="Helical" evidence="1">
    <location>
        <begin position="80"/>
        <end position="99"/>
    </location>
</feature>
<evidence type="ECO:0000313" key="3">
    <source>
        <dbReference type="EMBL" id="GEN79504.1"/>
    </source>
</evidence>
<feature type="transmembrane region" description="Helical" evidence="1">
    <location>
        <begin position="119"/>
        <end position="140"/>
    </location>
</feature>
<keyword evidence="1" id="KW-1133">Transmembrane helix</keyword>
<dbReference type="InterPro" id="IPR000160">
    <property type="entry name" value="GGDEF_dom"/>
</dbReference>
<protein>
    <recommendedName>
        <fullName evidence="2">GGDEF domain-containing protein</fullName>
    </recommendedName>
</protein>
<comment type="caution">
    <text evidence="3">The sequence shown here is derived from an EMBL/GenBank/DDBJ whole genome shotgun (WGS) entry which is preliminary data.</text>
</comment>
<feature type="transmembrane region" description="Helical" evidence="1">
    <location>
        <begin position="24"/>
        <end position="45"/>
    </location>
</feature>
<keyword evidence="1" id="KW-0812">Transmembrane</keyword>
<dbReference type="EMBL" id="BJYK01000001">
    <property type="protein sequence ID" value="GEN79504.1"/>
    <property type="molecule type" value="Genomic_DNA"/>
</dbReference>
<keyword evidence="4" id="KW-1185">Reference proteome</keyword>
<accession>A0A511YWC1</accession>
<dbReference type="SUPFAM" id="SSF55073">
    <property type="entry name" value="Nucleotide cyclase"/>
    <property type="match status" value="1"/>
</dbReference>
<feature type="domain" description="GGDEF" evidence="2">
    <location>
        <begin position="218"/>
        <end position="350"/>
    </location>
</feature>
<dbReference type="PANTHER" id="PTHR45138:SF9">
    <property type="entry name" value="DIGUANYLATE CYCLASE DGCM-RELATED"/>
    <property type="match status" value="1"/>
</dbReference>
<dbReference type="RefSeq" id="WP_052113437.1">
    <property type="nucleotide sequence ID" value="NZ_BJYK01000001.1"/>
</dbReference>
<dbReference type="NCBIfam" id="TIGR00254">
    <property type="entry name" value="GGDEF"/>
    <property type="match status" value="1"/>
</dbReference>
<proteinExistence type="predicted"/>